<dbReference type="Proteomes" id="UP000013827">
    <property type="component" value="Unassembled WGS sequence"/>
</dbReference>
<feature type="domain" description="Deltex C-terminal" evidence="7">
    <location>
        <begin position="131"/>
        <end position="216"/>
    </location>
</feature>
<evidence type="ECO:0000256" key="2">
    <source>
        <dbReference type="ARBA" id="ARBA00004906"/>
    </source>
</evidence>
<reference evidence="9" key="1">
    <citation type="journal article" date="2013" name="Nature">
        <title>Pan genome of the phytoplankton Emiliania underpins its global distribution.</title>
        <authorList>
            <person name="Read B.A."/>
            <person name="Kegel J."/>
            <person name="Klute M.J."/>
            <person name="Kuo A."/>
            <person name="Lefebvre S.C."/>
            <person name="Maumus F."/>
            <person name="Mayer C."/>
            <person name="Miller J."/>
            <person name="Monier A."/>
            <person name="Salamov A."/>
            <person name="Young J."/>
            <person name="Aguilar M."/>
            <person name="Claverie J.M."/>
            <person name="Frickenhaus S."/>
            <person name="Gonzalez K."/>
            <person name="Herman E.K."/>
            <person name="Lin Y.C."/>
            <person name="Napier J."/>
            <person name="Ogata H."/>
            <person name="Sarno A.F."/>
            <person name="Shmutz J."/>
            <person name="Schroeder D."/>
            <person name="de Vargas C."/>
            <person name="Verret F."/>
            <person name="von Dassow P."/>
            <person name="Valentin K."/>
            <person name="Van de Peer Y."/>
            <person name="Wheeler G."/>
            <person name="Dacks J.B."/>
            <person name="Delwiche C.F."/>
            <person name="Dyhrman S.T."/>
            <person name="Glockner G."/>
            <person name="John U."/>
            <person name="Richards T."/>
            <person name="Worden A.Z."/>
            <person name="Zhang X."/>
            <person name="Grigoriev I.V."/>
            <person name="Allen A.E."/>
            <person name="Bidle K."/>
            <person name="Borodovsky M."/>
            <person name="Bowler C."/>
            <person name="Brownlee C."/>
            <person name="Cock J.M."/>
            <person name="Elias M."/>
            <person name="Gladyshev V.N."/>
            <person name="Groth M."/>
            <person name="Guda C."/>
            <person name="Hadaegh A."/>
            <person name="Iglesias-Rodriguez M.D."/>
            <person name="Jenkins J."/>
            <person name="Jones B.M."/>
            <person name="Lawson T."/>
            <person name="Leese F."/>
            <person name="Lindquist E."/>
            <person name="Lobanov A."/>
            <person name="Lomsadze A."/>
            <person name="Malik S.B."/>
            <person name="Marsh M.E."/>
            <person name="Mackinder L."/>
            <person name="Mock T."/>
            <person name="Mueller-Roeber B."/>
            <person name="Pagarete A."/>
            <person name="Parker M."/>
            <person name="Probert I."/>
            <person name="Quesneville H."/>
            <person name="Raines C."/>
            <person name="Rensing S.A."/>
            <person name="Riano-Pachon D.M."/>
            <person name="Richier S."/>
            <person name="Rokitta S."/>
            <person name="Shiraiwa Y."/>
            <person name="Soanes D.M."/>
            <person name="van der Giezen M."/>
            <person name="Wahlund T.M."/>
            <person name="Williams B."/>
            <person name="Wilson W."/>
            <person name="Wolfe G."/>
            <person name="Wurch L.L."/>
        </authorList>
    </citation>
    <scope>NUCLEOTIDE SEQUENCE</scope>
</reference>
<dbReference type="STRING" id="2903.R1EPN0"/>
<sequence>MWAWLGDNGHPQRYEQATSDLLEAFYLQDGDAARARIDIGGVTYVTFECRDSSALDLAAVLRWRVLRPGEWDEGATDPILMCDLGEDGESVVRLPCHSDAISCTFNRSTVEQAFASSPKCPTCGQPYPLPGPQPSGVMRCRASGAYDCDGHPGCGVIEAPPGSNQAHASPGTSGPQHPRPGTAYSGTRRAAILPNDATGREALALLRAAFAQGKAFATQPMGGETRHGWPDATYLDRLRSECATAAVVPP</sequence>
<dbReference type="GO" id="GO:0061630">
    <property type="term" value="F:ubiquitin protein ligase activity"/>
    <property type="evidence" value="ECO:0007669"/>
    <property type="project" value="UniProtKB-EC"/>
</dbReference>
<protein>
    <recommendedName>
        <fullName evidence="3">RING-type E3 ubiquitin transferase</fullName>
        <ecNumber evidence="3">2.3.2.27</ecNumber>
    </recommendedName>
</protein>
<dbReference type="InterPro" id="IPR039399">
    <property type="entry name" value="Deltex_C_sf"/>
</dbReference>
<dbReference type="Pfam" id="PF18102">
    <property type="entry name" value="DTC"/>
    <property type="match status" value="1"/>
</dbReference>
<dbReference type="EnsemblProtists" id="EOD22839">
    <property type="protein sequence ID" value="EOD22839"/>
    <property type="gene ID" value="EMIHUDRAFT_195235"/>
</dbReference>
<name>A0A0D3JH54_EMIH1</name>
<evidence type="ECO:0000259" key="7">
    <source>
        <dbReference type="Pfam" id="PF18102"/>
    </source>
</evidence>
<dbReference type="HOGENOM" id="CLU_1113055_0_0_1"/>
<dbReference type="PANTHER" id="PTHR12622">
    <property type="entry name" value="DELTEX-RELATED"/>
    <property type="match status" value="1"/>
</dbReference>
<proteinExistence type="predicted"/>
<dbReference type="UniPathway" id="UPA00143"/>
<keyword evidence="5" id="KW-0479">Metal-binding</keyword>
<dbReference type="InterPro" id="IPR039398">
    <property type="entry name" value="Deltex_fam"/>
</dbReference>
<dbReference type="GO" id="GO:0007219">
    <property type="term" value="P:Notch signaling pathway"/>
    <property type="evidence" value="ECO:0007669"/>
    <property type="project" value="InterPro"/>
</dbReference>
<dbReference type="RefSeq" id="XP_005775268.1">
    <property type="nucleotide sequence ID" value="XM_005775211.1"/>
</dbReference>
<feature type="compositionally biased region" description="Polar residues" evidence="6">
    <location>
        <begin position="162"/>
        <end position="175"/>
    </location>
</feature>
<organism evidence="8 9">
    <name type="scientific">Emiliania huxleyi (strain CCMP1516)</name>
    <dbReference type="NCBI Taxonomy" id="280463"/>
    <lineage>
        <taxon>Eukaryota</taxon>
        <taxon>Haptista</taxon>
        <taxon>Haptophyta</taxon>
        <taxon>Prymnesiophyceae</taxon>
        <taxon>Isochrysidales</taxon>
        <taxon>Noelaerhabdaceae</taxon>
        <taxon>Emiliania</taxon>
    </lineage>
</organism>
<evidence type="ECO:0000313" key="8">
    <source>
        <dbReference type="EnsemblProtists" id="EOD22839"/>
    </source>
</evidence>
<dbReference type="KEGG" id="ehx:EMIHUDRAFT_195235"/>
<comment type="catalytic activity">
    <reaction evidence="1">
        <text>S-ubiquitinyl-[E2 ubiquitin-conjugating enzyme]-L-cysteine + [acceptor protein]-L-lysine = [E2 ubiquitin-conjugating enzyme]-L-cysteine + N(6)-ubiquitinyl-[acceptor protein]-L-lysine.</text>
        <dbReference type="EC" id="2.3.2.27"/>
    </reaction>
</comment>
<evidence type="ECO:0000256" key="1">
    <source>
        <dbReference type="ARBA" id="ARBA00000900"/>
    </source>
</evidence>
<dbReference type="InterPro" id="IPR039396">
    <property type="entry name" value="Deltex_C"/>
</dbReference>
<evidence type="ECO:0000256" key="4">
    <source>
        <dbReference type="ARBA" id="ARBA00022679"/>
    </source>
</evidence>
<evidence type="ECO:0000256" key="5">
    <source>
        <dbReference type="ARBA" id="ARBA00022723"/>
    </source>
</evidence>
<dbReference type="GO" id="GO:0016567">
    <property type="term" value="P:protein ubiquitination"/>
    <property type="evidence" value="ECO:0007669"/>
    <property type="project" value="InterPro"/>
</dbReference>
<dbReference type="EC" id="2.3.2.27" evidence="3"/>
<dbReference type="GO" id="GO:0046872">
    <property type="term" value="F:metal ion binding"/>
    <property type="evidence" value="ECO:0007669"/>
    <property type="project" value="UniProtKB-KW"/>
</dbReference>
<feature type="region of interest" description="Disordered" evidence="6">
    <location>
        <begin position="159"/>
        <end position="186"/>
    </location>
</feature>
<dbReference type="AlphaFoldDB" id="A0A0D3JH54"/>
<dbReference type="Gene3D" id="3.30.390.130">
    <property type="match status" value="1"/>
</dbReference>
<evidence type="ECO:0000256" key="6">
    <source>
        <dbReference type="SAM" id="MobiDB-lite"/>
    </source>
</evidence>
<comment type="pathway">
    <text evidence="2">Protein modification; protein ubiquitination.</text>
</comment>
<dbReference type="PaxDb" id="2903-EOD22839"/>
<keyword evidence="9" id="KW-1185">Reference proteome</keyword>
<evidence type="ECO:0000313" key="9">
    <source>
        <dbReference type="Proteomes" id="UP000013827"/>
    </source>
</evidence>
<dbReference type="GeneID" id="17268386"/>
<keyword evidence="4" id="KW-0808">Transferase</keyword>
<reference evidence="8" key="2">
    <citation type="submission" date="2024-10" db="UniProtKB">
        <authorList>
            <consortium name="EnsemblProtists"/>
        </authorList>
    </citation>
    <scope>IDENTIFICATION</scope>
</reference>
<accession>A0A0D3JH54</accession>
<evidence type="ECO:0000256" key="3">
    <source>
        <dbReference type="ARBA" id="ARBA00012483"/>
    </source>
</evidence>